<accession>A0A088E5D0</accession>
<evidence type="ECO:0000256" key="1">
    <source>
        <dbReference type="SAM" id="Phobius"/>
    </source>
</evidence>
<dbReference type="Proteomes" id="UP000029084">
    <property type="component" value="Chromosome"/>
</dbReference>
<evidence type="ECO:0000313" key="3">
    <source>
        <dbReference type="Proteomes" id="UP000029084"/>
    </source>
</evidence>
<dbReference type="OMA" id="AYPFWWR"/>
<protein>
    <submittedName>
        <fullName evidence="2">Uncharacterized protein</fullName>
    </submittedName>
</protein>
<feature type="transmembrane region" description="Helical" evidence="1">
    <location>
        <begin position="118"/>
        <end position="135"/>
    </location>
</feature>
<organism evidence="2 3">
    <name type="scientific">Metallosphaera sedula</name>
    <dbReference type="NCBI Taxonomy" id="43687"/>
    <lineage>
        <taxon>Archaea</taxon>
        <taxon>Thermoproteota</taxon>
        <taxon>Thermoprotei</taxon>
        <taxon>Sulfolobales</taxon>
        <taxon>Sulfolobaceae</taxon>
        <taxon>Metallosphaera</taxon>
    </lineage>
</organism>
<feature type="transmembrane region" description="Helical" evidence="1">
    <location>
        <begin position="28"/>
        <end position="48"/>
    </location>
</feature>
<evidence type="ECO:0000313" key="2">
    <source>
        <dbReference type="EMBL" id="AIM27183.1"/>
    </source>
</evidence>
<feature type="transmembrane region" description="Helical" evidence="1">
    <location>
        <begin position="147"/>
        <end position="167"/>
    </location>
</feature>
<dbReference type="EMBL" id="CP008822">
    <property type="protein sequence ID" value="AIM27183.1"/>
    <property type="molecule type" value="Genomic_DNA"/>
</dbReference>
<sequence>MYKLCNDQLMIKMGFNGIEGAINVPGEIPWEIVVLYFLGALLFVVYYGRKTGGLRSFTTIDLVYIGIGGAFSVVWEFYIGSFLGRFLPSTPFVSVGFWGRLIIVFIIAALVRKVGAGMFTLLVYNLLGDLFHYGFGGEPMYFIYESLTYGLFVDIMIAVTGGHLFGIGKELSNGAGEATATRTTTILGVIQGAILGLTWAIPDPVFYSAFFSPFLYGSYVNWAHILFNLGAFMPGDIVMGILASILAVRIARAVGQ</sequence>
<keyword evidence="1" id="KW-1133">Transmembrane helix</keyword>
<feature type="transmembrane region" description="Helical" evidence="1">
    <location>
        <begin position="179"/>
        <end position="202"/>
    </location>
</feature>
<keyword evidence="1" id="KW-0472">Membrane</keyword>
<feature type="transmembrane region" description="Helical" evidence="1">
    <location>
        <begin position="222"/>
        <end position="248"/>
    </location>
</feature>
<gene>
    <name evidence="2" type="ORF">HA72_1032</name>
</gene>
<proteinExistence type="predicted"/>
<keyword evidence="1" id="KW-0812">Transmembrane</keyword>
<name>A0A088E5D0_9CREN</name>
<dbReference type="AlphaFoldDB" id="A0A088E5D0"/>
<feature type="transmembrane region" description="Helical" evidence="1">
    <location>
        <begin position="60"/>
        <end position="80"/>
    </location>
</feature>
<feature type="transmembrane region" description="Helical" evidence="1">
    <location>
        <begin position="92"/>
        <end position="111"/>
    </location>
</feature>
<reference evidence="2 3" key="1">
    <citation type="journal article" date="2014" name="J. Bacteriol.">
        <title>Role of an Archaeal PitA Transporter in the Copper and Arsenic Resistance of Metallosphaera sedula, an Extreme Thermoacidophile.</title>
        <authorList>
            <person name="McCarthy S."/>
            <person name="Ai C."/>
            <person name="Wheaton G."/>
            <person name="Tevatia R."/>
            <person name="Eckrich V."/>
            <person name="Kelly R."/>
            <person name="Blum P."/>
        </authorList>
    </citation>
    <scope>NUCLEOTIDE SEQUENCE [LARGE SCALE GENOMIC DNA]</scope>
    <source>
        <strain evidence="2 3">CuR1</strain>
    </source>
</reference>